<dbReference type="EMBL" id="CP063849">
    <property type="protein sequence ID" value="QOY91295.1"/>
    <property type="molecule type" value="Genomic_DNA"/>
</dbReference>
<sequence>MTLRQVLRYTSRDLRGAPWRSLGVILSLASAVASVYIAVACLSSFRLFLVGGSRQWLGADLQVNLDRVPLPEDLAALPARLARSTAVIETLVNARSPETGESAPIVLKAVEPGDYPFYGALSVAPPQPLTSALASQQVAVSPELLAALGIPIGGLVEINGHRFTAAVTIVREPDRFAASPYTFNRVLMSRASLEDSGVLRRGNNLNGRLLFGLRDPSTLLEARALLEARFPDADIADYHQPDPRTVQTLDSAGFFLAIGLILSLLSSFIASALLLHLHLDTHLDTMAILKVLGAGTRQLLLLSAAYTAALAGGACVLGLAAGEIVVRVMLPLFEHWFRLQLPPHPLLPALGWSLAACLLAGFLLFVRNSALSVRVRPLRLFRRHFEHAHRLLLRPGRRLASTISALAAGAALLVLMSILELGLTPALSHALLSPESDLGIVSHPQQQFAELQAWLAAHPEYPRIERTFPVVRLRLKQVNGQASLADRMWWANCRDNGTLAQGAAVLSPAQAQALGVNTGSTLDFQLPGRTLRVRVVEIEDRKTLIQSLIGIDLACADVSDAHLLKYVTFRVDRARTPAFRRELSKAFPTLVHISRSDVEDLSQEVVDHGLLLVRAGFSAVAFSCALIMVLIAAAEARQRRPETAILRVLGASRSRLMRRALRTYGASGAIAGAMGGMIGALAAYLLIARMTHTSTALSVYAPALLAVPLTSAVAVCAGWLATRRVLKIRPMETLREQ</sequence>
<evidence type="ECO:0000256" key="3">
    <source>
        <dbReference type="ARBA" id="ARBA00022692"/>
    </source>
</evidence>
<keyword evidence="9" id="KW-1185">Reference proteome</keyword>
<feature type="transmembrane region" description="Helical" evidence="6">
    <location>
        <begin position="299"/>
        <end position="326"/>
    </location>
</feature>
<proteinExistence type="predicted"/>
<dbReference type="AlphaFoldDB" id="A0A7S7NWW9"/>
<feature type="transmembrane region" description="Helical" evidence="6">
    <location>
        <begin position="699"/>
        <end position="721"/>
    </location>
</feature>
<keyword evidence="3 6" id="KW-0812">Transmembrane</keyword>
<evidence type="ECO:0000259" key="7">
    <source>
        <dbReference type="Pfam" id="PF02687"/>
    </source>
</evidence>
<evidence type="ECO:0000256" key="1">
    <source>
        <dbReference type="ARBA" id="ARBA00004651"/>
    </source>
</evidence>
<evidence type="ECO:0000256" key="6">
    <source>
        <dbReference type="SAM" id="Phobius"/>
    </source>
</evidence>
<reference evidence="8 9" key="1">
    <citation type="submission" date="2020-10" db="EMBL/GenBank/DDBJ databases">
        <title>Complete genome sequence of Paludibaculum fermentans P105T, a facultatively anaerobic acidobacterium capable of dissimilatory Fe(III) reduction.</title>
        <authorList>
            <person name="Dedysh S.N."/>
            <person name="Beletsky A.V."/>
            <person name="Kulichevskaya I.S."/>
            <person name="Mardanov A.V."/>
            <person name="Ravin N.V."/>
        </authorList>
    </citation>
    <scope>NUCLEOTIDE SEQUENCE [LARGE SCALE GENOMIC DNA]</scope>
    <source>
        <strain evidence="8 9">P105</strain>
    </source>
</reference>
<dbReference type="InterPro" id="IPR038766">
    <property type="entry name" value="Membrane_comp_ABC_pdt"/>
</dbReference>
<dbReference type="Pfam" id="PF02687">
    <property type="entry name" value="FtsX"/>
    <property type="match status" value="2"/>
</dbReference>
<feature type="transmembrane region" description="Helical" evidence="6">
    <location>
        <begin position="663"/>
        <end position="687"/>
    </location>
</feature>
<organism evidence="8 9">
    <name type="scientific">Paludibaculum fermentans</name>
    <dbReference type="NCBI Taxonomy" id="1473598"/>
    <lineage>
        <taxon>Bacteria</taxon>
        <taxon>Pseudomonadati</taxon>
        <taxon>Acidobacteriota</taxon>
        <taxon>Terriglobia</taxon>
        <taxon>Bryobacterales</taxon>
        <taxon>Bryobacteraceae</taxon>
        <taxon>Paludibaculum</taxon>
    </lineage>
</organism>
<evidence type="ECO:0000256" key="5">
    <source>
        <dbReference type="ARBA" id="ARBA00023136"/>
    </source>
</evidence>
<evidence type="ECO:0000256" key="2">
    <source>
        <dbReference type="ARBA" id="ARBA00022475"/>
    </source>
</evidence>
<feature type="transmembrane region" description="Helical" evidence="6">
    <location>
        <begin position="21"/>
        <end position="45"/>
    </location>
</feature>
<keyword evidence="5 6" id="KW-0472">Membrane</keyword>
<feature type="transmembrane region" description="Helical" evidence="6">
    <location>
        <begin position="346"/>
        <end position="366"/>
    </location>
</feature>
<evidence type="ECO:0000313" key="9">
    <source>
        <dbReference type="Proteomes" id="UP000593892"/>
    </source>
</evidence>
<keyword evidence="4 6" id="KW-1133">Transmembrane helix</keyword>
<evidence type="ECO:0000313" key="8">
    <source>
        <dbReference type="EMBL" id="QOY91295.1"/>
    </source>
</evidence>
<feature type="transmembrane region" description="Helical" evidence="6">
    <location>
        <begin position="254"/>
        <end position="279"/>
    </location>
</feature>
<dbReference type="InterPro" id="IPR003838">
    <property type="entry name" value="ABC3_permease_C"/>
</dbReference>
<dbReference type="RefSeq" id="WP_194452949.1">
    <property type="nucleotide sequence ID" value="NZ_CP063849.1"/>
</dbReference>
<protein>
    <recommendedName>
        <fullName evidence="7">ABC3 transporter permease C-terminal domain-containing protein</fullName>
    </recommendedName>
</protein>
<dbReference type="PANTHER" id="PTHR30287:SF1">
    <property type="entry name" value="INNER MEMBRANE PROTEIN"/>
    <property type="match status" value="1"/>
</dbReference>
<feature type="transmembrane region" description="Helical" evidence="6">
    <location>
        <begin position="399"/>
        <end position="419"/>
    </location>
</feature>
<name>A0A7S7NWW9_PALFE</name>
<keyword evidence="2" id="KW-1003">Cell membrane</keyword>
<gene>
    <name evidence="8" type="ORF">IRI77_15505</name>
</gene>
<comment type="subcellular location">
    <subcellularLocation>
        <location evidence="1">Cell membrane</location>
        <topology evidence="1">Multi-pass membrane protein</topology>
    </subcellularLocation>
</comment>
<feature type="transmembrane region" description="Helical" evidence="6">
    <location>
        <begin position="611"/>
        <end position="633"/>
    </location>
</feature>
<accession>A0A7S7NWW9</accession>
<dbReference type="GO" id="GO:0005886">
    <property type="term" value="C:plasma membrane"/>
    <property type="evidence" value="ECO:0007669"/>
    <property type="project" value="UniProtKB-SubCell"/>
</dbReference>
<feature type="domain" description="ABC3 transporter permease C-terminal" evidence="7">
    <location>
        <begin position="620"/>
        <end position="729"/>
    </location>
</feature>
<evidence type="ECO:0000256" key="4">
    <source>
        <dbReference type="ARBA" id="ARBA00022989"/>
    </source>
</evidence>
<dbReference type="KEGG" id="pfer:IRI77_15505"/>
<feature type="domain" description="ABC3 transporter permease C-terminal" evidence="7">
    <location>
        <begin position="259"/>
        <end position="372"/>
    </location>
</feature>
<dbReference type="Proteomes" id="UP000593892">
    <property type="component" value="Chromosome"/>
</dbReference>
<dbReference type="PANTHER" id="PTHR30287">
    <property type="entry name" value="MEMBRANE COMPONENT OF PREDICTED ABC SUPERFAMILY METABOLITE UPTAKE TRANSPORTER"/>
    <property type="match status" value="1"/>
</dbReference>